<dbReference type="InterPro" id="IPR011042">
    <property type="entry name" value="6-blade_b-propeller_TolB-like"/>
</dbReference>
<dbReference type="Pfam" id="PF00097">
    <property type="entry name" value="zf-C3HC4"/>
    <property type="match status" value="1"/>
</dbReference>
<sequence>MNDTHYDEEFQAWRQQKIKHAKALLESQMSTSEVIPRDFLCCKLCDEEYKEPKQLVCLHSFCKFCLHDHVEKTLKDGIFWCPICGTENEFTEGGVDDFSDNHLARRLSSPTVGNQDRDRLCQFCKNAGNFIESSIYCVSCDGFLCDNCTTMHQDQFETASHEIKKIEEYDQHMRNQDSAKSSGKFAIETCCPYYDPLDIGAMFCVDCDTAVCSDCHLSYHEEHRCADLVAVAENFENKIKAPLLQLENDTRALKETLNQLQSAETKTIKHHEELHEIIRRRKKCLYELINNYEAVLLAEIDKRNDHKMKEIADRRGELQMHLAAIDGVRDFTEKLLAYGSCEEKVLMRRTVSQRVRDLCAEEPMTDPIDPIKIKLTEPQVTVETICNLFGELYTEDRPQSPKEPSVVNNSGGDSGHASDTMENNETEIANLKNRDLTKENVQEDLTQSETEAPLDSNEIQEVITERKSSPREEIRNVKFHEEVQSNEYEEDTSFHLDNPKREINLPPSIQHECIKGIGINKHGDIIIGASSTSGQTIYVLEKRGILRGQIKVPNGWNIHSVASDGKVAICIARGDNRYKVRVYENDGTGHLLTDTQIDSFVINFITADGHGNLFVTSNRYPHITNSGKTSKLGGNVAMFDKDGRLIRRITNEDYQELGLHLMEKPHCISIFPKLGSFYVTDPGSHSVMGFDASGELIFEYGNSDTNGEIFDGPDHVCVDCHGNIIVTDKREGRVDILNSRGKLNRSLIADDILKFVGVTQDKLLMAVTTEGSIKFYDYLK</sequence>
<dbReference type="AlphaFoldDB" id="A0AAE0TFP8"/>
<keyword evidence="2 4" id="KW-0863">Zinc-finger</keyword>
<dbReference type="InterPro" id="IPR013083">
    <property type="entry name" value="Znf_RING/FYVE/PHD"/>
</dbReference>
<dbReference type="PROSITE" id="PS50089">
    <property type="entry name" value="ZF_RING_2"/>
    <property type="match status" value="1"/>
</dbReference>
<evidence type="ECO:0000259" key="6">
    <source>
        <dbReference type="PROSITE" id="PS50089"/>
    </source>
</evidence>
<dbReference type="SUPFAM" id="SSF57850">
    <property type="entry name" value="RING/U-box"/>
    <property type="match status" value="1"/>
</dbReference>
<feature type="compositionally biased region" description="Basic and acidic residues" evidence="5">
    <location>
        <begin position="432"/>
        <end position="441"/>
    </location>
</feature>
<dbReference type="InterPro" id="IPR017907">
    <property type="entry name" value="Znf_RING_CS"/>
</dbReference>
<feature type="region of interest" description="Disordered" evidence="5">
    <location>
        <begin position="393"/>
        <end position="475"/>
    </location>
</feature>
<dbReference type="PROSITE" id="PS50119">
    <property type="entry name" value="ZF_BBOX"/>
    <property type="match status" value="2"/>
</dbReference>
<dbReference type="InterPro" id="IPR001841">
    <property type="entry name" value="Znf_RING"/>
</dbReference>
<dbReference type="InterPro" id="IPR047153">
    <property type="entry name" value="TRIM45/56/19-like"/>
</dbReference>
<keyword evidence="9" id="KW-1185">Reference proteome</keyword>
<dbReference type="SUPFAM" id="SSF101898">
    <property type="entry name" value="NHL repeat"/>
    <property type="match status" value="1"/>
</dbReference>
<dbReference type="Proteomes" id="UP001195483">
    <property type="component" value="Unassembled WGS sequence"/>
</dbReference>
<dbReference type="GO" id="GO:0008270">
    <property type="term" value="F:zinc ion binding"/>
    <property type="evidence" value="ECO:0007669"/>
    <property type="project" value="UniProtKB-KW"/>
</dbReference>
<dbReference type="PANTHER" id="PTHR25462:SF296">
    <property type="entry name" value="MEIOTIC P26, ISOFORM F"/>
    <property type="match status" value="1"/>
</dbReference>
<dbReference type="SMART" id="SM00184">
    <property type="entry name" value="RING"/>
    <property type="match status" value="1"/>
</dbReference>
<feature type="compositionally biased region" description="Basic and acidic residues" evidence="5">
    <location>
        <begin position="463"/>
        <end position="475"/>
    </location>
</feature>
<comment type="caution">
    <text evidence="8">The sequence shown here is derived from an EMBL/GenBank/DDBJ whole genome shotgun (WGS) entry which is preliminary data.</text>
</comment>
<evidence type="ECO:0000313" key="8">
    <source>
        <dbReference type="EMBL" id="KAK3609124.1"/>
    </source>
</evidence>
<organism evidence="8 9">
    <name type="scientific">Potamilus streckersoni</name>
    <dbReference type="NCBI Taxonomy" id="2493646"/>
    <lineage>
        <taxon>Eukaryota</taxon>
        <taxon>Metazoa</taxon>
        <taxon>Spiralia</taxon>
        <taxon>Lophotrochozoa</taxon>
        <taxon>Mollusca</taxon>
        <taxon>Bivalvia</taxon>
        <taxon>Autobranchia</taxon>
        <taxon>Heteroconchia</taxon>
        <taxon>Palaeoheterodonta</taxon>
        <taxon>Unionida</taxon>
        <taxon>Unionoidea</taxon>
        <taxon>Unionidae</taxon>
        <taxon>Ambleminae</taxon>
        <taxon>Lampsilini</taxon>
        <taxon>Potamilus</taxon>
    </lineage>
</organism>
<reference evidence="8" key="3">
    <citation type="submission" date="2023-05" db="EMBL/GenBank/DDBJ databases">
        <authorList>
            <person name="Smith C.H."/>
        </authorList>
    </citation>
    <scope>NUCLEOTIDE SEQUENCE</scope>
    <source>
        <strain evidence="8">CHS0354</strain>
        <tissue evidence="8">Mantle</tissue>
    </source>
</reference>
<name>A0AAE0TFP8_9BIVA</name>
<keyword evidence="1" id="KW-0479">Metal-binding</keyword>
<evidence type="ECO:0000256" key="2">
    <source>
        <dbReference type="ARBA" id="ARBA00022771"/>
    </source>
</evidence>
<evidence type="ECO:0000256" key="5">
    <source>
        <dbReference type="SAM" id="MobiDB-lite"/>
    </source>
</evidence>
<evidence type="ECO:0000256" key="4">
    <source>
        <dbReference type="PROSITE-ProRule" id="PRU00024"/>
    </source>
</evidence>
<keyword evidence="3" id="KW-0862">Zinc</keyword>
<evidence type="ECO:0000256" key="1">
    <source>
        <dbReference type="ARBA" id="ARBA00022723"/>
    </source>
</evidence>
<dbReference type="CDD" id="cd19757">
    <property type="entry name" value="Bbox1"/>
    <property type="match status" value="1"/>
</dbReference>
<dbReference type="SUPFAM" id="SSF57845">
    <property type="entry name" value="B-box zinc-binding domain"/>
    <property type="match status" value="1"/>
</dbReference>
<evidence type="ECO:0000256" key="3">
    <source>
        <dbReference type="ARBA" id="ARBA00022833"/>
    </source>
</evidence>
<dbReference type="CDD" id="cd16579">
    <property type="entry name" value="RING-HC_PML_C-V"/>
    <property type="match status" value="1"/>
</dbReference>
<dbReference type="InterPro" id="IPR000315">
    <property type="entry name" value="Znf_B-box"/>
</dbReference>
<reference evidence="8" key="1">
    <citation type="journal article" date="2021" name="Genome Biol. Evol.">
        <title>A High-Quality Reference Genome for a Parasitic Bivalve with Doubly Uniparental Inheritance (Bivalvia: Unionida).</title>
        <authorList>
            <person name="Smith C.H."/>
        </authorList>
    </citation>
    <scope>NUCLEOTIDE SEQUENCE</scope>
    <source>
        <strain evidence="8">CHS0354</strain>
    </source>
</reference>
<feature type="domain" description="RING-type" evidence="6">
    <location>
        <begin position="42"/>
        <end position="84"/>
    </location>
</feature>
<dbReference type="Pfam" id="PF12126">
    <property type="entry name" value="PML_CC"/>
    <property type="match status" value="1"/>
</dbReference>
<dbReference type="PROSITE" id="PS00518">
    <property type="entry name" value="ZF_RING_1"/>
    <property type="match status" value="1"/>
</dbReference>
<dbReference type="Gene3D" id="3.30.40.10">
    <property type="entry name" value="Zinc/RING finger domain, C3HC4 (zinc finger)"/>
    <property type="match status" value="1"/>
</dbReference>
<gene>
    <name evidence="8" type="ORF">CHS0354_036034</name>
</gene>
<dbReference type="Gene3D" id="2.120.10.30">
    <property type="entry name" value="TolB, C-terminal domain"/>
    <property type="match status" value="1"/>
</dbReference>
<protein>
    <submittedName>
        <fullName evidence="8">Uncharacterized protein</fullName>
    </submittedName>
</protein>
<dbReference type="Gene3D" id="3.30.160.60">
    <property type="entry name" value="Classic Zinc Finger"/>
    <property type="match status" value="1"/>
</dbReference>
<reference evidence="8" key="2">
    <citation type="journal article" date="2021" name="Genome Biol. Evol.">
        <title>Developing a high-quality reference genome for a parasitic bivalve with doubly uniparental inheritance (Bivalvia: Unionida).</title>
        <authorList>
            <person name="Smith C.H."/>
        </authorList>
    </citation>
    <scope>NUCLEOTIDE SEQUENCE</scope>
    <source>
        <strain evidence="8">CHS0354</strain>
        <tissue evidence="8">Mantle</tissue>
    </source>
</reference>
<feature type="domain" description="B box-type" evidence="7">
    <location>
        <begin position="116"/>
        <end position="166"/>
    </location>
</feature>
<accession>A0AAE0TFP8</accession>
<evidence type="ECO:0000259" key="7">
    <source>
        <dbReference type="PROSITE" id="PS50119"/>
    </source>
</evidence>
<dbReference type="InterPro" id="IPR018957">
    <property type="entry name" value="Znf_C3HC4_RING-type"/>
</dbReference>
<dbReference type="PANTHER" id="PTHR25462">
    <property type="entry name" value="BONUS, ISOFORM C-RELATED"/>
    <property type="match status" value="1"/>
</dbReference>
<feature type="domain" description="B box-type" evidence="7">
    <location>
        <begin position="191"/>
        <end position="228"/>
    </location>
</feature>
<dbReference type="EMBL" id="JAEAOA010002111">
    <property type="protein sequence ID" value="KAK3609124.1"/>
    <property type="molecule type" value="Genomic_DNA"/>
</dbReference>
<evidence type="ECO:0000313" key="9">
    <source>
        <dbReference type="Proteomes" id="UP001195483"/>
    </source>
</evidence>
<proteinExistence type="predicted"/>
<dbReference type="InterPro" id="IPR021978">
    <property type="entry name" value="PML-like_CC"/>
</dbReference>